<dbReference type="PROSITE" id="PS51832">
    <property type="entry name" value="HD_GYP"/>
    <property type="match status" value="1"/>
</dbReference>
<dbReference type="eggNOG" id="COG3437">
    <property type="taxonomic scope" value="Bacteria"/>
</dbReference>
<dbReference type="GO" id="GO:0000160">
    <property type="term" value="P:phosphorelay signal transduction system"/>
    <property type="evidence" value="ECO:0007669"/>
    <property type="project" value="InterPro"/>
</dbReference>
<dbReference type="EMBL" id="CP001841">
    <property type="protein sequence ID" value="AEF83443.1"/>
    <property type="molecule type" value="Genomic_DNA"/>
</dbReference>
<dbReference type="HOGENOM" id="CLU_000445_92_10_12"/>
<dbReference type="InterPro" id="IPR052020">
    <property type="entry name" value="Cyclic_di-GMP/3'3'-cGAMP_PDE"/>
</dbReference>
<dbReference type="SMART" id="SM00471">
    <property type="entry name" value="HDc"/>
    <property type="match status" value="1"/>
</dbReference>
<dbReference type="AlphaFoldDB" id="F5YDH3"/>
<proteinExistence type="predicted"/>
<dbReference type="Gene3D" id="3.40.50.2300">
    <property type="match status" value="1"/>
</dbReference>
<keyword evidence="5" id="KW-1185">Reference proteome</keyword>
<dbReference type="SUPFAM" id="SSF52172">
    <property type="entry name" value="CheY-like"/>
    <property type="match status" value="1"/>
</dbReference>
<protein>
    <submittedName>
        <fullName evidence="4">Response regulator</fullName>
    </submittedName>
</protein>
<feature type="domain" description="Response regulatory" evidence="2">
    <location>
        <begin position="3"/>
        <end position="118"/>
    </location>
</feature>
<dbReference type="InterPro" id="IPR003607">
    <property type="entry name" value="HD/PDEase_dom"/>
</dbReference>
<dbReference type="STRING" id="545695.TREAZ_0353"/>
<dbReference type="RefSeq" id="WP_015711587.1">
    <property type="nucleotide sequence ID" value="NC_015577.1"/>
</dbReference>
<dbReference type="SMART" id="SM00448">
    <property type="entry name" value="REC"/>
    <property type="match status" value="1"/>
</dbReference>
<evidence type="ECO:0000259" key="3">
    <source>
        <dbReference type="PROSITE" id="PS51832"/>
    </source>
</evidence>
<dbReference type="Gene3D" id="1.10.3210.10">
    <property type="entry name" value="Hypothetical protein af1432"/>
    <property type="match status" value="1"/>
</dbReference>
<dbReference type="InterPro" id="IPR001789">
    <property type="entry name" value="Sig_transdc_resp-reg_receiver"/>
</dbReference>
<reference evidence="5" key="1">
    <citation type="submission" date="2009-12" db="EMBL/GenBank/DDBJ databases">
        <title>Complete sequence of Treponema azotonutricium strain ZAS-9.</title>
        <authorList>
            <person name="Tetu S.G."/>
            <person name="Matson E."/>
            <person name="Ren Q."/>
            <person name="Seshadri R."/>
            <person name="Elbourne L."/>
            <person name="Hassan K.A."/>
            <person name="Durkin A."/>
            <person name="Radune D."/>
            <person name="Mohamoud Y."/>
            <person name="Shay R."/>
            <person name="Jin S."/>
            <person name="Zhang X."/>
            <person name="Lucey K."/>
            <person name="Ballor N.R."/>
            <person name="Ottesen E."/>
            <person name="Rosenthal R."/>
            <person name="Allen A."/>
            <person name="Leadbetter J.R."/>
            <person name="Paulsen I.T."/>
        </authorList>
    </citation>
    <scope>NUCLEOTIDE SEQUENCE [LARGE SCALE GENOMIC DNA]</scope>
    <source>
        <strain evidence="5">ATCC BAA-888 / DSM 13862 / ZAS-9</strain>
    </source>
</reference>
<dbReference type="Pfam" id="PF13487">
    <property type="entry name" value="HD_5"/>
    <property type="match status" value="1"/>
</dbReference>
<keyword evidence="1" id="KW-0597">Phosphoprotein</keyword>
<organism evidence="4 5">
    <name type="scientific">Leadbettera azotonutricia (strain ATCC BAA-888 / DSM 13862 / ZAS-9)</name>
    <name type="common">Treponema azotonutricium</name>
    <dbReference type="NCBI Taxonomy" id="545695"/>
    <lineage>
        <taxon>Bacteria</taxon>
        <taxon>Pseudomonadati</taxon>
        <taxon>Spirochaetota</taxon>
        <taxon>Spirochaetia</taxon>
        <taxon>Spirochaetales</taxon>
        <taxon>Breznakiellaceae</taxon>
        <taxon>Leadbettera</taxon>
    </lineage>
</organism>
<dbReference type="InParanoid" id="F5YDH3"/>
<sequence length="336" mass="37497">MKQILVVDDNLSSLKQIDAQLAGNYEVSLAKSGESALQICARQRPDLILLDIEMSGMNGFEVMDKLRHNPALSRIPVIFLTGNIDSETEVKGLKSGARDFITKPIEKNILIHRIELHLRFSSYQVQLEYTVSSISDSMAVAFAELIECRDENTGGHVTRTSKYVERLGRELLKMGAFPGELSEEGLELIVRGSPLHDIGKIAVSDRILLKPGKLDDAEFAAMKKHAAMGAEMLFHLHARTPNQRYLQYARMIAASHHEKFNGQGYPAGLKGDDIPLSGRIMAVADVYDALSNDRVYRSRMSHDEVCRIILEGKGSHFDPRVVEAFEVVHNDLEQIT</sequence>
<dbReference type="Pfam" id="PF00072">
    <property type="entry name" value="Response_reg"/>
    <property type="match status" value="1"/>
</dbReference>
<gene>
    <name evidence="4" type="ordered locus">TREAZ_0353</name>
</gene>
<dbReference type="KEGG" id="taz:TREAZ_0353"/>
<evidence type="ECO:0000256" key="1">
    <source>
        <dbReference type="PROSITE-ProRule" id="PRU00169"/>
    </source>
</evidence>
<reference evidence="4 5" key="2">
    <citation type="journal article" date="2011" name="ISME J.">
        <title>RNA-seq reveals cooperative metabolic interactions between two termite-gut spirochete species in co-culture.</title>
        <authorList>
            <person name="Rosenthal A.Z."/>
            <person name="Matson E.G."/>
            <person name="Eldar A."/>
            <person name="Leadbetter J.R."/>
        </authorList>
    </citation>
    <scope>NUCLEOTIDE SEQUENCE [LARGE SCALE GENOMIC DNA]</scope>
    <source>
        <strain evidence="5">ATCC BAA-888 / DSM 13862 / ZAS-9</strain>
    </source>
</reference>
<dbReference type="Proteomes" id="UP000009222">
    <property type="component" value="Chromosome"/>
</dbReference>
<dbReference type="PANTHER" id="PTHR45228">
    <property type="entry name" value="CYCLIC DI-GMP PHOSPHODIESTERASE TM_0186-RELATED"/>
    <property type="match status" value="1"/>
</dbReference>
<feature type="domain" description="HD-GYP" evidence="3">
    <location>
        <begin position="131"/>
        <end position="336"/>
    </location>
</feature>
<dbReference type="InterPro" id="IPR037522">
    <property type="entry name" value="HD_GYP_dom"/>
</dbReference>
<evidence type="ECO:0000259" key="2">
    <source>
        <dbReference type="PROSITE" id="PS50110"/>
    </source>
</evidence>
<dbReference type="CDD" id="cd00077">
    <property type="entry name" value="HDc"/>
    <property type="match status" value="1"/>
</dbReference>
<name>F5YDH3_LEAAZ</name>
<feature type="modified residue" description="4-aspartylphosphate" evidence="1">
    <location>
        <position position="51"/>
    </location>
</feature>
<dbReference type="OrthoDB" id="9781505at2"/>
<evidence type="ECO:0000313" key="4">
    <source>
        <dbReference type="EMBL" id="AEF83443.1"/>
    </source>
</evidence>
<dbReference type="InterPro" id="IPR011006">
    <property type="entry name" value="CheY-like_superfamily"/>
</dbReference>
<dbReference type="PANTHER" id="PTHR45228:SF5">
    <property type="entry name" value="CYCLIC DI-GMP PHOSPHODIESTERASE VC_1348-RELATED"/>
    <property type="match status" value="1"/>
</dbReference>
<accession>F5YDH3</accession>
<evidence type="ECO:0000313" key="5">
    <source>
        <dbReference type="Proteomes" id="UP000009222"/>
    </source>
</evidence>
<dbReference type="SUPFAM" id="SSF109604">
    <property type="entry name" value="HD-domain/PDEase-like"/>
    <property type="match status" value="1"/>
</dbReference>
<dbReference type="PROSITE" id="PS50110">
    <property type="entry name" value="RESPONSE_REGULATORY"/>
    <property type="match status" value="1"/>
</dbReference>